<reference evidence="4" key="1">
    <citation type="submission" date="2020-01" db="EMBL/GenBank/DDBJ databases">
        <authorList>
            <consortium name="DOE Joint Genome Institute"/>
            <person name="Haridas S."/>
            <person name="Albert R."/>
            <person name="Binder M."/>
            <person name="Bloem J."/>
            <person name="Labutti K."/>
            <person name="Salamov A."/>
            <person name="Andreopoulos B."/>
            <person name="Baker S.E."/>
            <person name="Barry K."/>
            <person name="Bills G."/>
            <person name="Bluhm B.H."/>
            <person name="Cannon C."/>
            <person name="Castanera R."/>
            <person name="Culley D.E."/>
            <person name="Daum C."/>
            <person name="Ezra D."/>
            <person name="Gonzalez J.B."/>
            <person name="Henrissat B."/>
            <person name="Kuo A."/>
            <person name="Liang C."/>
            <person name="Lipzen A."/>
            <person name="Lutzoni F."/>
            <person name="Magnuson J."/>
            <person name="Mondo S."/>
            <person name="Nolan M."/>
            <person name="Ohm R."/>
            <person name="Pangilinan J."/>
            <person name="Park H.-J."/>
            <person name="Ramirez L."/>
            <person name="Alfaro M."/>
            <person name="Sun H."/>
            <person name="Tritt A."/>
            <person name="Yoshinaga Y."/>
            <person name="Zwiers L.-H."/>
            <person name="Turgeon B.G."/>
            <person name="Goodwin S.B."/>
            <person name="Spatafora J.W."/>
            <person name="Crous P.W."/>
            <person name="Grigoriev I.V."/>
        </authorList>
    </citation>
    <scope>NUCLEOTIDE SEQUENCE</scope>
    <source>
        <strain evidence="4">CBS 342.82</strain>
    </source>
</reference>
<protein>
    <recommendedName>
        <fullName evidence="5">GPI anchored protein</fullName>
    </recommendedName>
</protein>
<evidence type="ECO:0000313" key="4">
    <source>
        <dbReference type="RefSeq" id="XP_033463403.1"/>
    </source>
</evidence>
<evidence type="ECO:0000313" key="3">
    <source>
        <dbReference type="Proteomes" id="UP000504637"/>
    </source>
</evidence>
<proteinExistence type="predicted"/>
<keyword evidence="2" id="KW-0732">Signal</keyword>
<evidence type="ECO:0008006" key="5">
    <source>
        <dbReference type="Google" id="ProtNLM"/>
    </source>
</evidence>
<evidence type="ECO:0000256" key="1">
    <source>
        <dbReference type="SAM" id="MobiDB-lite"/>
    </source>
</evidence>
<dbReference type="AlphaFoldDB" id="A0A6J3MHK0"/>
<dbReference type="Proteomes" id="UP000504637">
    <property type="component" value="Unplaced"/>
</dbReference>
<keyword evidence="3" id="KW-1185">Reference proteome</keyword>
<sequence>MASLVLLLLSPLALAQTTTIQLPLFGYDAQAIDASVIGVTSQLTTFSLACPIGADSNECGLFPKQTLTFGPSKYLMDINLSDEFTGIQSCAITSTAPVSGRPPVTALCSESMGGSGANFPGSSTTTYTDGTFFPVRVTAGASLLAAQTGAAATTTSSGPTASNTGTAATGTTGSPTGSAAAPANTNMAGALGAEVFGGAIGAAVGVAGLLFI</sequence>
<dbReference type="PANTHER" id="PTHR40640:SF1">
    <property type="entry name" value="ANCHORED GLYCOPROTEIN, PUTATIVE (AFU_ORTHOLOGUE AFUA_8G04860)-RELATED"/>
    <property type="match status" value="1"/>
</dbReference>
<reference evidence="4" key="2">
    <citation type="submission" date="2020-04" db="EMBL/GenBank/DDBJ databases">
        <authorList>
            <consortium name="NCBI Genome Project"/>
        </authorList>
    </citation>
    <scope>NUCLEOTIDE SEQUENCE</scope>
    <source>
        <strain evidence="4">CBS 342.82</strain>
    </source>
</reference>
<dbReference type="RefSeq" id="XP_033463403.1">
    <property type="nucleotide sequence ID" value="XM_033598917.1"/>
</dbReference>
<evidence type="ECO:0000256" key="2">
    <source>
        <dbReference type="SAM" id="SignalP"/>
    </source>
</evidence>
<dbReference type="PANTHER" id="PTHR40640">
    <property type="entry name" value="ANCHORED GLYCOPROTEIN, PUTATIVE (AFU_ORTHOLOGUE AFUA_8G04860)-RELATED"/>
    <property type="match status" value="1"/>
</dbReference>
<feature type="region of interest" description="Disordered" evidence="1">
    <location>
        <begin position="152"/>
        <end position="179"/>
    </location>
</feature>
<dbReference type="OrthoDB" id="4991875at2759"/>
<accession>A0A6J3MHK0</accession>
<feature type="chain" id="PRO_5026720778" description="GPI anchored protein" evidence="2">
    <location>
        <begin position="16"/>
        <end position="212"/>
    </location>
</feature>
<organism evidence="4">
    <name type="scientific">Dissoconium aciculare CBS 342.82</name>
    <dbReference type="NCBI Taxonomy" id="1314786"/>
    <lineage>
        <taxon>Eukaryota</taxon>
        <taxon>Fungi</taxon>
        <taxon>Dikarya</taxon>
        <taxon>Ascomycota</taxon>
        <taxon>Pezizomycotina</taxon>
        <taxon>Dothideomycetes</taxon>
        <taxon>Dothideomycetidae</taxon>
        <taxon>Mycosphaerellales</taxon>
        <taxon>Dissoconiaceae</taxon>
        <taxon>Dissoconium</taxon>
    </lineage>
</organism>
<reference evidence="4" key="3">
    <citation type="submission" date="2025-08" db="UniProtKB">
        <authorList>
            <consortium name="RefSeq"/>
        </authorList>
    </citation>
    <scope>IDENTIFICATION</scope>
    <source>
        <strain evidence="4">CBS 342.82</strain>
    </source>
</reference>
<name>A0A6J3MHK0_9PEZI</name>
<gene>
    <name evidence="4" type="ORF">K489DRAFT_113917</name>
</gene>
<dbReference type="GeneID" id="54356716"/>
<feature type="signal peptide" evidence="2">
    <location>
        <begin position="1"/>
        <end position="15"/>
    </location>
</feature>